<evidence type="ECO:0008006" key="3">
    <source>
        <dbReference type="Google" id="ProtNLM"/>
    </source>
</evidence>
<evidence type="ECO:0000313" key="2">
    <source>
        <dbReference type="Proteomes" id="UP000285864"/>
    </source>
</evidence>
<comment type="caution">
    <text evidence="1">The sequence shown here is derived from an EMBL/GenBank/DDBJ whole genome shotgun (WGS) entry which is preliminary data.</text>
</comment>
<proteinExistence type="predicted"/>
<dbReference type="Proteomes" id="UP000285864">
    <property type="component" value="Unassembled WGS sequence"/>
</dbReference>
<evidence type="ECO:0000313" key="1">
    <source>
        <dbReference type="EMBL" id="RGR94556.1"/>
    </source>
</evidence>
<gene>
    <name evidence="1" type="ORF">DWY20_09975</name>
</gene>
<keyword evidence="2" id="KW-1185">Reference proteome</keyword>
<dbReference type="RefSeq" id="WP_008142280.1">
    <property type="nucleotide sequence ID" value="NZ_CAUDVR010000065.1"/>
</dbReference>
<accession>A0A412GID0</accession>
<sequence length="153" mass="17523">MALSHSEAQVLYARYLKSGMTLEKFCKLHQVPYWDFSDWINQWEKLYGAKYVENSTTIQYKQERKLFSSENPSFSSNAQKIFPIEFVENNSPLHFPNEHPSFNVDLELPKPGTIIKGAKLTFPSGMTVNIPRITIKGLVLIAIMYEGNCTGIE</sequence>
<dbReference type="AlphaFoldDB" id="A0A412GID0"/>
<dbReference type="EMBL" id="QRUU01000043">
    <property type="protein sequence ID" value="RGR94556.1"/>
    <property type="molecule type" value="Genomic_DNA"/>
</dbReference>
<protein>
    <recommendedName>
        <fullName evidence="3">Transposase</fullName>
    </recommendedName>
</protein>
<dbReference type="GeneID" id="78404544"/>
<name>A0A412GID0_9BACT</name>
<reference evidence="1 2" key="1">
    <citation type="submission" date="2018-08" db="EMBL/GenBank/DDBJ databases">
        <title>A genome reference for cultivated species of the human gut microbiota.</title>
        <authorList>
            <person name="Zou Y."/>
            <person name="Xue W."/>
            <person name="Luo G."/>
        </authorList>
    </citation>
    <scope>NUCLEOTIDE SEQUENCE [LARGE SCALE GENOMIC DNA]</scope>
    <source>
        <strain evidence="1 2">AF24-2</strain>
    </source>
</reference>
<organism evidence="1 2">
    <name type="scientific">Phocaeicola coprocola</name>
    <dbReference type="NCBI Taxonomy" id="310298"/>
    <lineage>
        <taxon>Bacteria</taxon>
        <taxon>Pseudomonadati</taxon>
        <taxon>Bacteroidota</taxon>
        <taxon>Bacteroidia</taxon>
        <taxon>Bacteroidales</taxon>
        <taxon>Bacteroidaceae</taxon>
        <taxon>Phocaeicola</taxon>
    </lineage>
</organism>